<proteinExistence type="predicted"/>
<keyword evidence="3" id="KW-1185">Reference proteome</keyword>
<dbReference type="RefSeq" id="WP_041127848.1">
    <property type="nucleotide sequence ID" value="NZ_CP010407.1"/>
</dbReference>
<dbReference type="EMBL" id="CP010407">
    <property type="protein sequence ID" value="AJF63764.1"/>
    <property type="molecule type" value="Genomic_DNA"/>
</dbReference>
<dbReference type="InterPro" id="IPR046657">
    <property type="entry name" value="DUF6766"/>
</dbReference>
<dbReference type="STRING" id="362257.SVTN_04220"/>
<dbReference type="SUPFAM" id="SSF103473">
    <property type="entry name" value="MFS general substrate transporter"/>
    <property type="match status" value="1"/>
</dbReference>
<name>A0A0B5I688_9ACTN</name>
<accession>A0A0B5I688</accession>
<organism evidence="2 3">
    <name type="scientific">Streptomyces vietnamensis</name>
    <dbReference type="NCBI Taxonomy" id="362257"/>
    <lineage>
        <taxon>Bacteria</taxon>
        <taxon>Bacillati</taxon>
        <taxon>Actinomycetota</taxon>
        <taxon>Actinomycetes</taxon>
        <taxon>Kitasatosporales</taxon>
        <taxon>Streptomycetaceae</taxon>
        <taxon>Streptomyces</taxon>
    </lineage>
</organism>
<evidence type="ECO:0000313" key="3">
    <source>
        <dbReference type="Proteomes" id="UP000031774"/>
    </source>
</evidence>
<gene>
    <name evidence="2" type="ORF">SVTN_04220</name>
</gene>
<dbReference type="Proteomes" id="UP000031774">
    <property type="component" value="Chromosome"/>
</dbReference>
<evidence type="ECO:0000256" key="1">
    <source>
        <dbReference type="SAM" id="MobiDB-lite"/>
    </source>
</evidence>
<sequence>MTADRAPKGGFWRSNSLTLGFGLAFLVVLGAQAVAGRAEFNEQLAVEGLQQIGLGAYLASSDFAVDVTENWQSEFLQFFLYIFGTVYLLQRGSPESKELHKAGTESEREQHMGDHTRPDSPRWAGTKDWRQALYSRSLGLVMAVFFLLSWLAQSISGTAASNELRLRQLQAPVSWHSYLASADFWNRSLQNWQSELLAVAAMAILSVYLRQRGSPESKPVGAAHEATGIEG</sequence>
<reference evidence="2 3" key="1">
    <citation type="submission" date="2014-12" db="EMBL/GenBank/DDBJ databases">
        <title>Complete genome sequence of Streptomyces vietnamensis strain GIMV4.0001, a genetic manipulable producer of the benzoisochromanequinone antibiotic granaticin.</title>
        <authorList>
            <person name="Deng M.R."/>
            <person name="Guo J."/>
            <person name="Ma L.Y."/>
            <person name="Feng G.D."/>
            <person name="Mo C.Y."/>
            <person name="Zhu H.H."/>
        </authorList>
    </citation>
    <scope>NUCLEOTIDE SEQUENCE [LARGE SCALE GENOMIC DNA]</scope>
    <source>
        <strain evidence="3">GIMV4.0001</strain>
    </source>
</reference>
<evidence type="ECO:0000313" key="2">
    <source>
        <dbReference type="EMBL" id="AJF63764.1"/>
    </source>
</evidence>
<feature type="region of interest" description="Disordered" evidence="1">
    <location>
        <begin position="98"/>
        <end position="122"/>
    </location>
</feature>
<dbReference type="InterPro" id="IPR036259">
    <property type="entry name" value="MFS_trans_sf"/>
</dbReference>
<dbReference type="AlphaFoldDB" id="A0A0B5I688"/>
<dbReference type="HOGENOM" id="CLU_108410_0_0_11"/>
<dbReference type="Pfam" id="PF20554">
    <property type="entry name" value="DUF6766"/>
    <property type="match status" value="1"/>
</dbReference>
<dbReference type="KEGG" id="svt:SVTN_04220"/>
<protein>
    <submittedName>
        <fullName evidence="2">Membrane protein</fullName>
    </submittedName>
</protein>